<sequence length="125" mass="13908">MTLKLTPLVKGSGPTVLLQRPIYLVGRHPECDLRLEIPKISRRHCCFALAYDRLMIRDLGSRNGVRVNGRDVTETQLFRGDEVAIGPLIFRVEQDVEPGTATPKSPPGRERPAAPEVELVPLDDV</sequence>
<dbReference type="PANTHER" id="PTHR23308">
    <property type="entry name" value="NUCLEAR INHIBITOR OF PROTEIN PHOSPHATASE-1"/>
    <property type="match status" value="1"/>
</dbReference>
<proteinExistence type="predicted"/>
<evidence type="ECO:0000259" key="2">
    <source>
        <dbReference type="PROSITE" id="PS50006"/>
    </source>
</evidence>
<dbReference type="Proteomes" id="UP001216907">
    <property type="component" value="Unassembled WGS sequence"/>
</dbReference>
<dbReference type="Pfam" id="PF00498">
    <property type="entry name" value="FHA"/>
    <property type="match status" value="1"/>
</dbReference>
<evidence type="ECO:0000256" key="1">
    <source>
        <dbReference type="SAM" id="MobiDB-lite"/>
    </source>
</evidence>
<dbReference type="EMBL" id="JARRAG010000001">
    <property type="protein sequence ID" value="MDG3003313.1"/>
    <property type="molecule type" value="Genomic_DNA"/>
</dbReference>
<reference evidence="3 4" key="1">
    <citation type="submission" date="2023-03" db="EMBL/GenBank/DDBJ databases">
        <title>Paludisphaera mucosa sp. nov. a novel planctomycete from northern fen.</title>
        <authorList>
            <person name="Ivanova A."/>
        </authorList>
    </citation>
    <scope>NUCLEOTIDE SEQUENCE [LARGE SCALE GENOMIC DNA]</scope>
    <source>
        <strain evidence="3 4">Pla2</strain>
    </source>
</reference>
<feature type="region of interest" description="Disordered" evidence="1">
    <location>
        <begin position="95"/>
        <end position="125"/>
    </location>
</feature>
<gene>
    <name evidence="3" type="ORF">PZE19_06010</name>
</gene>
<dbReference type="PROSITE" id="PS50006">
    <property type="entry name" value="FHA_DOMAIN"/>
    <property type="match status" value="1"/>
</dbReference>
<feature type="domain" description="FHA" evidence="2">
    <location>
        <begin position="23"/>
        <end position="72"/>
    </location>
</feature>
<dbReference type="SMART" id="SM00240">
    <property type="entry name" value="FHA"/>
    <property type="match status" value="1"/>
</dbReference>
<dbReference type="InterPro" id="IPR000253">
    <property type="entry name" value="FHA_dom"/>
</dbReference>
<comment type="caution">
    <text evidence="3">The sequence shown here is derived from an EMBL/GenBank/DDBJ whole genome shotgun (WGS) entry which is preliminary data.</text>
</comment>
<dbReference type="Gene3D" id="2.60.200.20">
    <property type="match status" value="1"/>
</dbReference>
<organism evidence="3 4">
    <name type="scientific">Paludisphaera mucosa</name>
    <dbReference type="NCBI Taxonomy" id="3030827"/>
    <lineage>
        <taxon>Bacteria</taxon>
        <taxon>Pseudomonadati</taxon>
        <taxon>Planctomycetota</taxon>
        <taxon>Planctomycetia</taxon>
        <taxon>Isosphaerales</taxon>
        <taxon>Isosphaeraceae</taxon>
        <taxon>Paludisphaera</taxon>
    </lineage>
</organism>
<dbReference type="CDD" id="cd00060">
    <property type="entry name" value="FHA"/>
    <property type="match status" value="1"/>
</dbReference>
<name>A0ABT6F7D2_9BACT</name>
<accession>A0ABT6F7D2</accession>
<protein>
    <submittedName>
        <fullName evidence="3">FHA domain-containing protein</fullName>
    </submittedName>
</protein>
<evidence type="ECO:0000313" key="3">
    <source>
        <dbReference type="EMBL" id="MDG3003313.1"/>
    </source>
</evidence>
<dbReference type="InterPro" id="IPR008984">
    <property type="entry name" value="SMAD_FHA_dom_sf"/>
</dbReference>
<evidence type="ECO:0000313" key="4">
    <source>
        <dbReference type="Proteomes" id="UP001216907"/>
    </source>
</evidence>
<dbReference type="RefSeq" id="WP_277859666.1">
    <property type="nucleotide sequence ID" value="NZ_JARRAG010000001.1"/>
</dbReference>
<dbReference type="InterPro" id="IPR050923">
    <property type="entry name" value="Cell_Proc_Reg/RNA_Proc"/>
</dbReference>
<keyword evidence="4" id="KW-1185">Reference proteome</keyword>
<dbReference type="SUPFAM" id="SSF49879">
    <property type="entry name" value="SMAD/FHA domain"/>
    <property type="match status" value="1"/>
</dbReference>